<evidence type="ECO:0000256" key="2">
    <source>
        <dbReference type="ARBA" id="ARBA00016013"/>
    </source>
</evidence>
<evidence type="ECO:0000313" key="9">
    <source>
        <dbReference type="Proteomes" id="UP001165652"/>
    </source>
</evidence>
<dbReference type="Proteomes" id="UP001165652">
    <property type="component" value="Unassembled WGS sequence"/>
</dbReference>
<feature type="domain" description="FlgD/Vpr Ig-like" evidence="6">
    <location>
        <begin position="117"/>
        <end position="181"/>
    </location>
</feature>
<evidence type="ECO:0000313" key="8">
    <source>
        <dbReference type="EMBL" id="MDC7784684.1"/>
    </source>
</evidence>
<keyword evidence="3 5" id="KW-1005">Bacterial flagellum biogenesis</keyword>
<comment type="similarity">
    <text evidence="1 5">Belongs to the FlgD family.</text>
</comment>
<gene>
    <name evidence="8" type="ORF">PQJ73_03225</name>
</gene>
<keyword evidence="8" id="KW-0966">Cell projection</keyword>
<dbReference type="Pfam" id="PF03963">
    <property type="entry name" value="FlgD"/>
    <property type="match status" value="1"/>
</dbReference>
<dbReference type="Pfam" id="PF13861">
    <property type="entry name" value="FLgD_tudor"/>
    <property type="match status" value="1"/>
</dbReference>
<feature type="domain" description="FlgD Tudor-like" evidence="7">
    <location>
        <begin position="91"/>
        <end position="222"/>
    </location>
</feature>
<comment type="caution">
    <text evidence="8">The sequence shown here is derived from an EMBL/GenBank/DDBJ whole genome shotgun (WGS) entry which is preliminary data.</text>
</comment>
<keyword evidence="9" id="KW-1185">Reference proteome</keyword>
<proteinExistence type="inferred from homology"/>
<sequence length="229" mass="24171">MATAGVTGTQFNATAAVNTAATMTSTDSTTLANNFQSFLLMLTTQLQNQNPLDPLDTNQFTQQLVQFSQVEQLLKSNQQLEALVSLQKTAQNTQALGFVGATVVVDGSSATLPNAGTATWGFNVAKPSSGTITITNPAGQTVYSSNYTLQAGVQQFTWDGKGKDGTQWPPGQYKMTVTAKDALGNPVAVSTEVQGVVDSVDVSSTPPLLMIGSEEFTVDKVKRIVRPTS</sequence>
<keyword evidence="8" id="KW-0282">Flagellum</keyword>
<organism evidence="8 9">
    <name type="scientific">Rhodoplanes tepidamans</name>
    <name type="common">Rhodoplanes cryptolactis</name>
    <dbReference type="NCBI Taxonomy" id="200616"/>
    <lineage>
        <taxon>Bacteria</taxon>
        <taxon>Pseudomonadati</taxon>
        <taxon>Pseudomonadota</taxon>
        <taxon>Alphaproteobacteria</taxon>
        <taxon>Hyphomicrobiales</taxon>
        <taxon>Nitrobacteraceae</taxon>
        <taxon>Rhodoplanes</taxon>
    </lineage>
</organism>
<evidence type="ECO:0000256" key="3">
    <source>
        <dbReference type="ARBA" id="ARBA00022795"/>
    </source>
</evidence>
<accession>A0ABT5J5V8</accession>
<dbReference type="InterPro" id="IPR025963">
    <property type="entry name" value="FLgD_Tudor"/>
</dbReference>
<reference evidence="8" key="2">
    <citation type="submission" date="2023-02" db="EMBL/GenBank/DDBJ databases">
        <authorList>
            <person name="Rayyan A."/>
            <person name="Meyer T."/>
            <person name="Kyndt J.A."/>
        </authorList>
    </citation>
    <scope>NUCLEOTIDE SEQUENCE</scope>
    <source>
        <strain evidence="8">DSM 9987</strain>
    </source>
</reference>
<dbReference type="Gene3D" id="2.60.40.4070">
    <property type="match status" value="1"/>
</dbReference>
<dbReference type="InterPro" id="IPR025965">
    <property type="entry name" value="FlgD/Vpr_Ig-like"/>
</dbReference>
<dbReference type="Pfam" id="PF13860">
    <property type="entry name" value="FlgD_ig"/>
    <property type="match status" value="1"/>
</dbReference>
<comment type="function">
    <text evidence="4 5">Required for flagellar hook formation. May act as a scaffolding protein.</text>
</comment>
<dbReference type="EMBL" id="JAQQLI010000003">
    <property type="protein sequence ID" value="MDC7784684.1"/>
    <property type="molecule type" value="Genomic_DNA"/>
</dbReference>
<dbReference type="InterPro" id="IPR005648">
    <property type="entry name" value="FlgD"/>
</dbReference>
<reference evidence="8" key="1">
    <citation type="journal article" date="2023" name="Microbiol Resour">
        <title>Genome Sequences of Rhodoplanes serenus and Two Thermotolerant Strains, Rhodoplanes tepidamans and 'Rhodoplanes cryptolactis,' Further Refine the Genus.</title>
        <authorList>
            <person name="Rayyan A.A."/>
            <person name="Kyndt J.A."/>
        </authorList>
    </citation>
    <scope>NUCLEOTIDE SEQUENCE</scope>
    <source>
        <strain evidence="8">DSM 9987</strain>
    </source>
</reference>
<dbReference type="Gene3D" id="2.30.30.910">
    <property type="match status" value="1"/>
</dbReference>
<evidence type="ECO:0000256" key="4">
    <source>
        <dbReference type="ARBA" id="ARBA00024746"/>
    </source>
</evidence>
<evidence type="ECO:0000259" key="7">
    <source>
        <dbReference type="Pfam" id="PF13861"/>
    </source>
</evidence>
<evidence type="ECO:0000256" key="5">
    <source>
        <dbReference type="RuleBase" id="RU362076"/>
    </source>
</evidence>
<evidence type="ECO:0000259" key="6">
    <source>
        <dbReference type="Pfam" id="PF13860"/>
    </source>
</evidence>
<protein>
    <recommendedName>
        <fullName evidence="2 5">Basal-body rod modification protein FlgD</fullName>
    </recommendedName>
</protein>
<keyword evidence="8" id="KW-0969">Cilium</keyword>
<evidence type="ECO:0000256" key="1">
    <source>
        <dbReference type="ARBA" id="ARBA00010577"/>
    </source>
</evidence>
<name>A0ABT5J5V8_RHOTP</name>
<dbReference type="RefSeq" id="WP_272775533.1">
    <property type="nucleotide sequence ID" value="NZ_JAQQLI010000003.1"/>
</dbReference>